<keyword evidence="13" id="KW-1185">Reference proteome</keyword>
<evidence type="ECO:0000256" key="8">
    <source>
        <dbReference type="ARBA" id="ARBA00023136"/>
    </source>
</evidence>
<dbReference type="GO" id="GO:0005886">
    <property type="term" value="C:plasma membrane"/>
    <property type="evidence" value="ECO:0007669"/>
    <property type="project" value="UniProtKB-SubCell"/>
</dbReference>
<keyword evidence="4" id="KW-0488">Methylation</keyword>
<dbReference type="Proteomes" id="UP000433788">
    <property type="component" value="Unassembled WGS sequence"/>
</dbReference>
<comment type="similarity">
    <text evidence="9">Belongs to the GSP H family.</text>
</comment>
<dbReference type="InterPro" id="IPR045584">
    <property type="entry name" value="Pilin-like"/>
</dbReference>
<dbReference type="RefSeq" id="WP_153719747.1">
    <property type="nucleotide sequence ID" value="NZ_WJPP01000004.1"/>
</dbReference>
<dbReference type="Gene3D" id="3.55.40.10">
    <property type="entry name" value="minor pseudopilin epsh domain"/>
    <property type="match status" value="1"/>
</dbReference>
<evidence type="ECO:0000256" key="9">
    <source>
        <dbReference type="ARBA" id="ARBA00025772"/>
    </source>
</evidence>
<dbReference type="AlphaFoldDB" id="A0A6N7QTJ7"/>
<dbReference type="GO" id="GO:0015627">
    <property type="term" value="C:type II protein secretion system complex"/>
    <property type="evidence" value="ECO:0007669"/>
    <property type="project" value="InterPro"/>
</dbReference>
<evidence type="ECO:0000256" key="7">
    <source>
        <dbReference type="ARBA" id="ARBA00022989"/>
    </source>
</evidence>
<feature type="domain" description="General secretion pathway GspH" evidence="11">
    <location>
        <begin position="43"/>
        <end position="161"/>
    </location>
</feature>
<dbReference type="InterPro" id="IPR022346">
    <property type="entry name" value="T2SS_GspH"/>
</dbReference>
<proteinExistence type="inferred from homology"/>
<evidence type="ECO:0000256" key="5">
    <source>
        <dbReference type="ARBA" id="ARBA00022519"/>
    </source>
</evidence>
<comment type="caution">
    <text evidence="12">The sequence shown here is derived from an EMBL/GenBank/DDBJ whole genome shotgun (WGS) entry which is preliminary data.</text>
</comment>
<dbReference type="InterPro" id="IPR012902">
    <property type="entry name" value="N_methyl_site"/>
</dbReference>
<protein>
    <recommendedName>
        <fullName evidence="2">Type II secretion system protein H</fullName>
    </recommendedName>
    <alternativeName>
        <fullName evidence="10">General secretion pathway protein H</fullName>
    </alternativeName>
</protein>
<dbReference type="NCBIfam" id="TIGR02532">
    <property type="entry name" value="IV_pilin_GFxxxE"/>
    <property type="match status" value="1"/>
</dbReference>
<reference evidence="12 13" key="1">
    <citation type="submission" date="2019-11" db="EMBL/GenBank/DDBJ databases">
        <authorList>
            <person name="Zhang X.Y."/>
        </authorList>
    </citation>
    <scope>NUCLEOTIDE SEQUENCE [LARGE SCALE GENOMIC DNA]</scope>
    <source>
        <strain evidence="12 13">C176</strain>
    </source>
</reference>
<dbReference type="EMBL" id="WJPP01000004">
    <property type="protein sequence ID" value="MRH78713.1"/>
    <property type="molecule type" value="Genomic_DNA"/>
</dbReference>
<evidence type="ECO:0000313" key="12">
    <source>
        <dbReference type="EMBL" id="MRH78713.1"/>
    </source>
</evidence>
<evidence type="ECO:0000256" key="2">
    <source>
        <dbReference type="ARBA" id="ARBA00021549"/>
    </source>
</evidence>
<name>A0A6N7QTJ7_9GAMM</name>
<evidence type="ECO:0000256" key="10">
    <source>
        <dbReference type="ARBA" id="ARBA00030775"/>
    </source>
</evidence>
<evidence type="ECO:0000313" key="13">
    <source>
        <dbReference type="Proteomes" id="UP000433788"/>
    </source>
</evidence>
<keyword evidence="6" id="KW-0812">Transmembrane</keyword>
<evidence type="ECO:0000256" key="3">
    <source>
        <dbReference type="ARBA" id="ARBA00022475"/>
    </source>
</evidence>
<accession>A0A6N7QTJ7</accession>
<keyword evidence="3" id="KW-1003">Cell membrane</keyword>
<dbReference type="GO" id="GO:0015628">
    <property type="term" value="P:protein secretion by the type II secretion system"/>
    <property type="evidence" value="ECO:0007669"/>
    <property type="project" value="InterPro"/>
</dbReference>
<organism evidence="12 13">
    <name type="scientific">Spiribacter salilacus</name>
    <dbReference type="NCBI Taxonomy" id="2664894"/>
    <lineage>
        <taxon>Bacteria</taxon>
        <taxon>Pseudomonadati</taxon>
        <taxon>Pseudomonadota</taxon>
        <taxon>Gammaproteobacteria</taxon>
        <taxon>Chromatiales</taxon>
        <taxon>Ectothiorhodospiraceae</taxon>
        <taxon>Spiribacter</taxon>
    </lineage>
</organism>
<evidence type="ECO:0000256" key="4">
    <source>
        <dbReference type="ARBA" id="ARBA00022481"/>
    </source>
</evidence>
<evidence type="ECO:0000256" key="1">
    <source>
        <dbReference type="ARBA" id="ARBA00004377"/>
    </source>
</evidence>
<dbReference type="Pfam" id="PF12019">
    <property type="entry name" value="GspH"/>
    <property type="match status" value="1"/>
</dbReference>
<keyword evidence="7" id="KW-1133">Transmembrane helix</keyword>
<evidence type="ECO:0000259" key="11">
    <source>
        <dbReference type="Pfam" id="PF12019"/>
    </source>
</evidence>
<evidence type="ECO:0000256" key="6">
    <source>
        <dbReference type="ARBA" id="ARBA00022692"/>
    </source>
</evidence>
<comment type="subcellular location">
    <subcellularLocation>
        <location evidence="1">Cell inner membrane</location>
        <topology evidence="1">Single-pass membrane protein</topology>
    </subcellularLocation>
</comment>
<gene>
    <name evidence="12" type="ORF">GH984_08340</name>
</gene>
<keyword evidence="8" id="KW-0472">Membrane</keyword>
<dbReference type="SUPFAM" id="SSF54523">
    <property type="entry name" value="Pili subunits"/>
    <property type="match status" value="1"/>
</dbReference>
<sequence length="180" mass="19418">MHHHQGFSLLDLLLALAIMSIAAVLAAPQFSELTTRAKPVIESERLLASIWAARHAAITQGKPVTMKATGNDWSEGWILFVDDNHSATQEANEPLLHVAEPIKKDHQLKANSGIGMALSYLPHGESRRPSGSLQMGTFTLCAPSPTEGRKPTHAIVISATGRPRTIQSQSQLNASICEAE</sequence>
<keyword evidence="5" id="KW-0997">Cell inner membrane</keyword>